<evidence type="ECO:0000256" key="4">
    <source>
        <dbReference type="ARBA" id="ARBA00023186"/>
    </source>
</evidence>
<comment type="subcellular location">
    <subcellularLocation>
        <location evidence="1">Cell membrane</location>
    </subcellularLocation>
</comment>
<keyword evidence="2" id="KW-1003">Cell membrane</keyword>
<feature type="non-terminal residue" evidence="6">
    <location>
        <position position="1"/>
    </location>
</feature>
<keyword evidence="3 5" id="KW-0472">Membrane</keyword>
<dbReference type="PANTHER" id="PTHR47529">
    <property type="entry name" value="PEPTIDYL-PROLYL CIS-TRANS ISOMERASE D"/>
    <property type="match status" value="1"/>
</dbReference>
<evidence type="ECO:0000256" key="1">
    <source>
        <dbReference type="ARBA" id="ARBA00004236"/>
    </source>
</evidence>
<dbReference type="Gene3D" id="1.10.4030.10">
    <property type="entry name" value="Porin chaperone SurA, peptide-binding domain"/>
    <property type="match status" value="1"/>
</dbReference>
<evidence type="ECO:0000256" key="3">
    <source>
        <dbReference type="ARBA" id="ARBA00023136"/>
    </source>
</evidence>
<feature type="transmembrane region" description="Helical" evidence="5">
    <location>
        <begin position="12"/>
        <end position="34"/>
    </location>
</feature>
<dbReference type="InterPro" id="IPR052029">
    <property type="entry name" value="PpiD_chaperone"/>
</dbReference>
<feature type="non-terminal residue" evidence="6">
    <location>
        <position position="347"/>
    </location>
</feature>
<name>A0A382P3T0_9ZZZZ</name>
<gene>
    <name evidence="6" type="ORF">METZ01_LOCUS319446</name>
</gene>
<dbReference type="InterPro" id="IPR027304">
    <property type="entry name" value="Trigger_fact/SurA_dom_sf"/>
</dbReference>
<dbReference type="EMBL" id="UINC01103872">
    <property type="protein sequence ID" value="SVC66592.1"/>
    <property type="molecule type" value="Genomic_DNA"/>
</dbReference>
<keyword evidence="4" id="KW-0143">Chaperone</keyword>
<accession>A0A382P3T0</accession>
<protein>
    <recommendedName>
        <fullName evidence="7">SurA N-terminal domain-containing protein</fullName>
    </recommendedName>
</protein>
<keyword evidence="5" id="KW-1133">Transmembrane helix</keyword>
<dbReference type="SUPFAM" id="SSF109998">
    <property type="entry name" value="Triger factor/SurA peptide-binding domain-like"/>
    <property type="match status" value="1"/>
</dbReference>
<evidence type="ECO:0000313" key="6">
    <source>
        <dbReference type="EMBL" id="SVC66592.1"/>
    </source>
</evidence>
<dbReference type="GO" id="GO:0005886">
    <property type="term" value="C:plasma membrane"/>
    <property type="evidence" value="ECO:0007669"/>
    <property type="project" value="UniProtKB-SubCell"/>
</dbReference>
<evidence type="ECO:0000256" key="2">
    <source>
        <dbReference type="ARBA" id="ARBA00022475"/>
    </source>
</evidence>
<evidence type="ECO:0008006" key="7">
    <source>
        <dbReference type="Google" id="ProtNLM"/>
    </source>
</evidence>
<evidence type="ECO:0000256" key="5">
    <source>
        <dbReference type="SAM" id="Phobius"/>
    </source>
</evidence>
<dbReference type="AlphaFoldDB" id="A0A382P3T0"/>
<organism evidence="6">
    <name type="scientific">marine metagenome</name>
    <dbReference type="NCBI Taxonomy" id="408172"/>
    <lineage>
        <taxon>unclassified sequences</taxon>
        <taxon>metagenomes</taxon>
        <taxon>ecological metagenomes</taxon>
    </lineage>
</organism>
<sequence>MISNLRNFAKTGIAKVLMVIIIIPFVFWGMGGVFSSGSTNSIAKINNYNISTQDLVDHLNEARLDLETIKQNIDNNVLEELLGNLVSNTLIQMEIEDLNIYISEKVLIEKIKKNKAFLDNQNKFSRTKYEKFLLLNNMTAPDFEIRLKKSELQKNLFSYISGGIKSPFFITNNTFKEQRKKLDIKFINLINVYKKKESFSNDEIQSYINENKDNLKNEHIDFSYLKLTPQNLVESNEYNELFFEKIDELENKISNGIKFKNIISELKIQPTIKTNYILNNKNDKTEEKIYKKRNEDKIQLIDENEFYVLYEISKINKILPNLDDESFRNKITEILFEKSKYEYNFKL</sequence>
<dbReference type="Pfam" id="PF13624">
    <property type="entry name" value="SurA_N_3"/>
    <property type="match status" value="1"/>
</dbReference>
<dbReference type="PANTHER" id="PTHR47529:SF1">
    <property type="entry name" value="PERIPLASMIC CHAPERONE PPID"/>
    <property type="match status" value="1"/>
</dbReference>
<reference evidence="6" key="1">
    <citation type="submission" date="2018-05" db="EMBL/GenBank/DDBJ databases">
        <authorList>
            <person name="Lanie J.A."/>
            <person name="Ng W.-L."/>
            <person name="Kazmierczak K.M."/>
            <person name="Andrzejewski T.M."/>
            <person name="Davidsen T.M."/>
            <person name="Wayne K.J."/>
            <person name="Tettelin H."/>
            <person name="Glass J.I."/>
            <person name="Rusch D."/>
            <person name="Podicherti R."/>
            <person name="Tsui H.-C.T."/>
            <person name="Winkler M.E."/>
        </authorList>
    </citation>
    <scope>NUCLEOTIDE SEQUENCE</scope>
</reference>
<keyword evidence="5" id="KW-0812">Transmembrane</keyword>
<proteinExistence type="predicted"/>